<evidence type="ECO:0000313" key="4">
    <source>
        <dbReference type="Proteomes" id="UP000326029"/>
    </source>
</evidence>
<keyword evidence="1" id="KW-0732">Signal</keyword>
<dbReference type="PROSITE" id="PS51257">
    <property type="entry name" value="PROKAR_LIPOPROTEIN"/>
    <property type="match status" value="1"/>
</dbReference>
<sequence>MITKHARPLAFTVALLAATLIGCTQSSDSPSGLPPELTPPTTARGTAQQFALALAQGRPEVACGLADDRFRGIGRGFPCPEALAELAVDDRYVFTQPDCVSSAANYEEEEHRKADSVKVSIDCPKGYTWLVLTQADGVWQISDINARK</sequence>
<feature type="signal peptide" evidence="1">
    <location>
        <begin position="1"/>
        <end position="26"/>
    </location>
</feature>
<reference evidence="3 4" key="2">
    <citation type="submission" date="2017-09" db="EMBL/GenBank/DDBJ databases">
        <authorList>
            <person name="Lee N."/>
            <person name="Cho B.-K."/>
        </authorList>
    </citation>
    <scope>NUCLEOTIDE SEQUENCE [LARGE SCALE GENOMIC DNA]</scope>
    <source>
        <strain evidence="3 4">ATCC 19740</strain>
    </source>
</reference>
<reference evidence="2" key="3">
    <citation type="submission" date="2023-08" db="EMBL/GenBank/DDBJ databases">
        <authorList>
            <person name="Sun Q."/>
            <person name="Ohkuma M."/>
        </authorList>
    </citation>
    <scope>NUCLEOTIDE SEQUENCE</scope>
    <source>
        <strain evidence="2">JCM 4205</strain>
    </source>
</reference>
<reference evidence="2 5" key="1">
    <citation type="journal article" date="2014" name="Int. J. Syst. Evol. Microbiol.">
        <title>Complete genome sequence of Corynebacterium casei LMG S-19264T (=DSM 44701T), isolated from a smear-ripened cheese.</title>
        <authorList>
            <consortium name="US DOE Joint Genome Institute (JGI-PGF)"/>
            <person name="Walter F."/>
            <person name="Albersmeier A."/>
            <person name="Kalinowski J."/>
            <person name="Ruckert C."/>
        </authorList>
    </citation>
    <scope>NUCLEOTIDE SEQUENCE [LARGE SCALE GENOMIC DNA]</scope>
    <source>
        <strain evidence="2 5">JCM 4205</strain>
    </source>
</reference>
<dbReference type="GeneID" id="95452283"/>
<dbReference type="Proteomes" id="UP000642014">
    <property type="component" value="Unassembled WGS sequence"/>
</dbReference>
<keyword evidence="4" id="KW-1185">Reference proteome</keyword>
<feature type="chain" id="PRO_5043327069" description="Lipoprotein" evidence="1">
    <location>
        <begin position="27"/>
        <end position="148"/>
    </location>
</feature>
<dbReference type="EMBL" id="CP023693">
    <property type="protein sequence ID" value="QEV30870.1"/>
    <property type="molecule type" value="Genomic_DNA"/>
</dbReference>
<accession>A0AAV4KSV4</accession>
<evidence type="ECO:0000313" key="2">
    <source>
        <dbReference type="EMBL" id="GGR48143.1"/>
    </source>
</evidence>
<name>A0AAV4KSV4_9ACTN</name>
<evidence type="ECO:0000256" key="1">
    <source>
        <dbReference type="SAM" id="SignalP"/>
    </source>
</evidence>
<proteinExistence type="predicted"/>
<organism evidence="2 5">
    <name type="scientific">Streptomyces cinereoruber</name>
    <dbReference type="NCBI Taxonomy" id="67260"/>
    <lineage>
        <taxon>Bacteria</taxon>
        <taxon>Bacillati</taxon>
        <taxon>Actinomycetota</taxon>
        <taxon>Actinomycetes</taxon>
        <taxon>Kitasatosporales</taxon>
        <taxon>Streptomycetaceae</taxon>
        <taxon>Streptomyces</taxon>
    </lineage>
</organism>
<dbReference type="AlphaFoldDB" id="A0AAV4KSV4"/>
<dbReference type="Proteomes" id="UP000326029">
    <property type="component" value="Chromosome"/>
</dbReference>
<dbReference type="RefSeq" id="WP_152369362.1">
    <property type="nucleotide sequence ID" value="NZ_BMSJ01000014.1"/>
</dbReference>
<gene>
    <name evidence="3" type="ORF">CP977_00495</name>
    <name evidence="2" type="ORF">GCM10010497_59400</name>
</gene>
<evidence type="ECO:0000313" key="3">
    <source>
        <dbReference type="EMBL" id="QEV30870.1"/>
    </source>
</evidence>
<evidence type="ECO:0000313" key="5">
    <source>
        <dbReference type="Proteomes" id="UP000642014"/>
    </source>
</evidence>
<dbReference type="EMBL" id="BMSJ01000014">
    <property type="protein sequence ID" value="GGR48143.1"/>
    <property type="molecule type" value="Genomic_DNA"/>
</dbReference>
<evidence type="ECO:0008006" key="6">
    <source>
        <dbReference type="Google" id="ProtNLM"/>
    </source>
</evidence>
<protein>
    <recommendedName>
        <fullName evidence="6">Lipoprotein</fullName>
    </recommendedName>
</protein>